<evidence type="ECO:0000313" key="2">
    <source>
        <dbReference type="EMBL" id="RFM27872.1"/>
    </source>
</evidence>
<name>A0A3E1NIX7_9BACT</name>
<accession>A0A3E1NIX7</accession>
<sequence>MQVLFQIIGHSHLPVVKVSGTEIKAIIVLFTYLKQSRMPNENTDKQGFAAENNDQQRDNAAKGGAMTGPGVADSKHAVSAPYDADIQTQLAAKSGKKHPHTNNNNPDKDAEK</sequence>
<dbReference type="EMBL" id="QTJU01000004">
    <property type="protein sequence ID" value="RFM27872.1"/>
    <property type="molecule type" value="Genomic_DNA"/>
</dbReference>
<feature type="region of interest" description="Disordered" evidence="1">
    <location>
        <begin position="39"/>
        <end position="112"/>
    </location>
</feature>
<reference evidence="2 3" key="1">
    <citation type="submission" date="2018-08" db="EMBL/GenBank/DDBJ databases">
        <title>Chitinophagaceae sp. K23C18032701, a novel bacterium isolated from forest soil.</title>
        <authorList>
            <person name="Wang C."/>
        </authorList>
    </citation>
    <scope>NUCLEOTIDE SEQUENCE [LARGE SCALE GENOMIC DNA]</scope>
    <source>
        <strain evidence="2 3">K23C18032701</strain>
    </source>
</reference>
<evidence type="ECO:0000256" key="1">
    <source>
        <dbReference type="SAM" id="MobiDB-lite"/>
    </source>
</evidence>
<keyword evidence="3" id="KW-1185">Reference proteome</keyword>
<proteinExistence type="predicted"/>
<comment type="caution">
    <text evidence="2">The sequence shown here is derived from an EMBL/GenBank/DDBJ whole genome shotgun (WGS) entry which is preliminary data.</text>
</comment>
<protein>
    <submittedName>
        <fullName evidence="2">Uncharacterized protein</fullName>
    </submittedName>
</protein>
<dbReference type="Proteomes" id="UP000261284">
    <property type="component" value="Unassembled WGS sequence"/>
</dbReference>
<organism evidence="2 3">
    <name type="scientific">Deminuibacter soli</name>
    <dbReference type="NCBI Taxonomy" id="2291815"/>
    <lineage>
        <taxon>Bacteria</taxon>
        <taxon>Pseudomonadati</taxon>
        <taxon>Bacteroidota</taxon>
        <taxon>Chitinophagia</taxon>
        <taxon>Chitinophagales</taxon>
        <taxon>Chitinophagaceae</taxon>
        <taxon>Deminuibacter</taxon>
    </lineage>
</organism>
<gene>
    <name evidence="2" type="ORF">DXN05_14360</name>
</gene>
<evidence type="ECO:0000313" key="3">
    <source>
        <dbReference type="Proteomes" id="UP000261284"/>
    </source>
</evidence>
<dbReference type="AlphaFoldDB" id="A0A3E1NIX7"/>